<sequence>MTYLTPEIQAAVLNSLQTVPRAAELSFIIDEIKAATYTQGADMKGLSEKVSSFSKDLGGLISSSDSGTLRALSEEVAELIEHSDRLKVEMSYIPSKDFVSGLYDIFRVLGYKNFLLEFTTAPETGTGARFYHNGNFIDISMFDLIKEKMKGFNFNI</sequence>
<comment type="caution">
    <text evidence="1">The sequence shown here is derived from an EMBL/GenBank/DDBJ whole genome shotgun (WGS) entry which is preliminary data.</text>
</comment>
<accession>A0A0G0W0X7</accession>
<gene>
    <name evidence="1" type="ORF">UU59_C0026G0008</name>
</gene>
<name>A0A0G0W0X7_UNCKA</name>
<dbReference type="EMBL" id="LCBF01000026">
    <property type="protein sequence ID" value="KKS06644.1"/>
    <property type="molecule type" value="Genomic_DNA"/>
</dbReference>
<dbReference type="Proteomes" id="UP000034544">
    <property type="component" value="Unassembled WGS sequence"/>
</dbReference>
<organism evidence="1 2">
    <name type="scientific">candidate division WWE3 bacterium GW2011_GWE1_41_27</name>
    <dbReference type="NCBI Taxonomy" id="1619131"/>
    <lineage>
        <taxon>Bacteria</taxon>
        <taxon>Katanobacteria</taxon>
    </lineage>
</organism>
<evidence type="ECO:0000313" key="1">
    <source>
        <dbReference type="EMBL" id="KKS06644.1"/>
    </source>
</evidence>
<dbReference type="AlphaFoldDB" id="A0A0G0W0X7"/>
<protein>
    <submittedName>
        <fullName evidence="1">Uncharacterized protein</fullName>
    </submittedName>
</protein>
<reference evidence="1 2" key="1">
    <citation type="journal article" date="2015" name="Nature">
        <title>rRNA introns, odd ribosomes, and small enigmatic genomes across a large radiation of phyla.</title>
        <authorList>
            <person name="Brown C.T."/>
            <person name="Hug L.A."/>
            <person name="Thomas B.C."/>
            <person name="Sharon I."/>
            <person name="Castelle C.J."/>
            <person name="Singh A."/>
            <person name="Wilkins M.J."/>
            <person name="Williams K.H."/>
            <person name="Banfield J.F."/>
        </authorList>
    </citation>
    <scope>NUCLEOTIDE SEQUENCE [LARGE SCALE GENOMIC DNA]</scope>
</reference>
<evidence type="ECO:0000313" key="2">
    <source>
        <dbReference type="Proteomes" id="UP000034544"/>
    </source>
</evidence>
<proteinExistence type="predicted"/>